<dbReference type="OrthoDB" id="337750at2759"/>
<dbReference type="GO" id="GO:0044778">
    <property type="term" value="P:meiotic DNA integrity checkpoint signaling"/>
    <property type="evidence" value="ECO:0007669"/>
    <property type="project" value="TreeGrafter"/>
</dbReference>
<reference evidence="3 4" key="1">
    <citation type="journal article" date="2014" name="Mol. Plant">
        <title>Chromosome Scale Genome Assembly and Transcriptome Profiling of Nannochloropsis gaditana in Nitrogen Depletion.</title>
        <authorList>
            <person name="Corteggiani Carpinelli E."/>
            <person name="Telatin A."/>
            <person name="Vitulo N."/>
            <person name="Forcato C."/>
            <person name="D'Angelo M."/>
            <person name="Schiavon R."/>
            <person name="Vezzi A."/>
            <person name="Giacometti G.M."/>
            <person name="Morosinotto T."/>
            <person name="Valle G."/>
        </authorList>
    </citation>
    <scope>NUCLEOTIDE SEQUENCE [LARGE SCALE GENOMIC DNA]</scope>
    <source>
        <strain evidence="3 4">B-31</strain>
    </source>
</reference>
<dbReference type="Proteomes" id="UP000019335">
    <property type="component" value="Unassembled WGS sequence"/>
</dbReference>
<evidence type="ECO:0000313" key="3">
    <source>
        <dbReference type="EMBL" id="EWM21573.1"/>
    </source>
</evidence>
<dbReference type="PANTHER" id="PTHR12900">
    <property type="entry name" value="MITOTIC AND DNA DAMAGE CHECKPOINT PROTEIN HUS1"/>
    <property type="match status" value="1"/>
</dbReference>
<evidence type="ECO:0000256" key="1">
    <source>
        <dbReference type="ARBA" id="ARBA00004123"/>
    </source>
</evidence>
<dbReference type="GO" id="GO:0000723">
    <property type="term" value="P:telomere maintenance"/>
    <property type="evidence" value="ECO:0007669"/>
    <property type="project" value="TreeGrafter"/>
</dbReference>
<dbReference type="GO" id="GO:0033314">
    <property type="term" value="P:mitotic DNA replication checkpoint signaling"/>
    <property type="evidence" value="ECO:0007669"/>
    <property type="project" value="TreeGrafter"/>
</dbReference>
<dbReference type="GO" id="GO:0000724">
    <property type="term" value="P:double-strand break repair via homologous recombination"/>
    <property type="evidence" value="ECO:0007669"/>
    <property type="project" value="TreeGrafter"/>
</dbReference>
<comment type="subcellular location">
    <subcellularLocation>
        <location evidence="1">Nucleus</location>
    </subcellularLocation>
</comment>
<comment type="caution">
    <text evidence="3">The sequence shown here is derived from an EMBL/GenBank/DDBJ whole genome shotgun (WGS) entry which is preliminary data.</text>
</comment>
<dbReference type="Pfam" id="PF04005">
    <property type="entry name" value="Hus1"/>
    <property type="match status" value="1"/>
</dbReference>
<dbReference type="GO" id="GO:0035861">
    <property type="term" value="C:site of double-strand break"/>
    <property type="evidence" value="ECO:0007669"/>
    <property type="project" value="TreeGrafter"/>
</dbReference>
<gene>
    <name evidence="3" type="ORF">Naga_100012g69</name>
</gene>
<dbReference type="AlphaFoldDB" id="W7TDG5"/>
<dbReference type="GO" id="GO:0031573">
    <property type="term" value="P:mitotic intra-S DNA damage checkpoint signaling"/>
    <property type="evidence" value="ECO:0007669"/>
    <property type="project" value="TreeGrafter"/>
</dbReference>
<name>W7TDG5_9STRA</name>
<organism evidence="3 4">
    <name type="scientific">Nannochloropsis gaditana</name>
    <dbReference type="NCBI Taxonomy" id="72520"/>
    <lineage>
        <taxon>Eukaryota</taxon>
        <taxon>Sar</taxon>
        <taxon>Stramenopiles</taxon>
        <taxon>Ochrophyta</taxon>
        <taxon>Eustigmatophyceae</taxon>
        <taxon>Eustigmatales</taxon>
        <taxon>Monodopsidaceae</taxon>
        <taxon>Nannochloropsis</taxon>
    </lineage>
</organism>
<sequence length="211" mass="23785">MKFRAGLAAKDLGNLNGVAQCFERFGPSCLIYLSERSIRFASPKLGSDEVRAFSEIQQEKVFSEYRIASLANNSILFEIGLSNLIKAFSSAKTAHFVRMKLAKRAGQPCICLEARALDMELLHEVPIRVMRAADIQYYMPPDVAMPRVQLELPYNRSMRTVLEVGRKSGSHNACVRIAGNGWRPYGGLDIALWSAYFEEPLRFVCPMVRFL</sequence>
<protein>
    <submittedName>
        <fullName evidence="3">Checkpoint protein hus1</fullName>
    </submittedName>
</protein>
<keyword evidence="4" id="KW-1185">Reference proteome</keyword>
<dbReference type="GO" id="GO:0006289">
    <property type="term" value="P:nucleotide-excision repair"/>
    <property type="evidence" value="ECO:0007669"/>
    <property type="project" value="TreeGrafter"/>
</dbReference>
<evidence type="ECO:0000256" key="2">
    <source>
        <dbReference type="ARBA" id="ARBA00023242"/>
    </source>
</evidence>
<dbReference type="PANTHER" id="PTHR12900:SF0">
    <property type="entry name" value="CHECKPOINT PROTEIN"/>
    <property type="match status" value="1"/>
</dbReference>
<dbReference type="Gene3D" id="3.70.10.10">
    <property type="match status" value="1"/>
</dbReference>
<keyword evidence="2" id="KW-0539">Nucleus</keyword>
<proteinExistence type="predicted"/>
<dbReference type="EMBL" id="AZIL01002442">
    <property type="protein sequence ID" value="EWM21573.1"/>
    <property type="molecule type" value="Genomic_DNA"/>
</dbReference>
<dbReference type="GO" id="GO:0030896">
    <property type="term" value="C:checkpoint clamp complex"/>
    <property type="evidence" value="ECO:0007669"/>
    <property type="project" value="InterPro"/>
</dbReference>
<accession>W7TDG5</accession>
<evidence type="ECO:0000313" key="4">
    <source>
        <dbReference type="Proteomes" id="UP000019335"/>
    </source>
</evidence>
<dbReference type="InterPro" id="IPR007150">
    <property type="entry name" value="HUS1/Mec3"/>
</dbReference>